<accession>A7NK51</accession>
<evidence type="ECO:0000313" key="6">
    <source>
        <dbReference type="Proteomes" id="UP000000263"/>
    </source>
</evidence>
<dbReference type="Proteomes" id="UP000000263">
    <property type="component" value="Chromosome"/>
</dbReference>
<dbReference type="PANTHER" id="PTHR46796">
    <property type="entry name" value="HTH-TYPE TRANSCRIPTIONAL ACTIVATOR RHAS-RELATED"/>
    <property type="match status" value="1"/>
</dbReference>
<dbReference type="eggNOG" id="COG2207">
    <property type="taxonomic scope" value="Bacteria"/>
</dbReference>
<dbReference type="InterPro" id="IPR018060">
    <property type="entry name" value="HTH_AraC"/>
</dbReference>
<evidence type="ECO:0000256" key="1">
    <source>
        <dbReference type="ARBA" id="ARBA00023015"/>
    </source>
</evidence>
<dbReference type="PRINTS" id="PR00032">
    <property type="entry name" value="HTHARAC"/>
</dbReference>
<dbReference type="Pfam" id="PF12833">
    <property type="entry name" value="HTH_18"/>
    <property type="match status" value="1"/>
</dbReference>
<dbReference type="SMART" id="SM00342">
    <property type="entry name" value="HTH_ARAC"/>
    <property type="match status" value="1"/>
</dbReference>
<dbReference type="KEGG" id="rca:Rcas_1779"/>
<dbReference type="InterPro" id="IPR009057">
    <property type="entry name" value="Homeodomain-like_sf"/>
</dbReference>
<dbReference type="GO" id="GO:0043565">
    <property type="term" value="F:sequence-specific DNA binding"/>
    <property type="evidence" value="ECO:0007669"/>
    <property type="project" value="InterPro"/>
</dbReference>
<dbReference type="InterPro" id="IPR050204">
    <property type="entry name" value="AraC_XylS_family_regulators"/>
</dbReference>
<sequence length="311" mass="34178">MERHNDVELALWSYGAVEVAWLEQAMHLAPASPSAMRVAALFAQGGVVRIRGAAVERINGSDPLAGTKTYQGSTASDRDRRGIAAPCYDGLELEPGAGWLWSGRAPLTIMPHPPGGALLAVLPATTLMARLGNVDALTGRILSVVQGCGAVCVQLLSALVLQAPLLSAGQRLILGDGALDAIIVWLRGEQTTDDHLSTRRRELLNAIYSYIDHRLEDYQLCPRVIADRFGVSVRYLHMLFAATGITVTRWITIRRLEVIRSELLRCGGDHGSIRDIATRWGFHDLSRFSRVFRQHFGEPPSVYVRRRVGIR</sequence>
<dbReference type="SUPFAM" id="SSF46689">
    <property type="entry name" value="Homeodomain-like"/>
    <property type="match status" value="1"/>
</dbReference>
<dbReference type="STRING" id="383372.Rcas_1779"/>
<protein>
    <submittedName>
        <fullName evidence="5">Transcriptional regulator, AraC family</fullName>
    </submittedName>
</protein>
<gene>
    <name evidence="5" type="ordered locus">Rcas_1779</name>
</gene>
<dbReference type="Gene3D" id="1.10.10.60">
    <property type="entry name" value="Homeodomain-like"/>
    <property type="match status" value="1"/>
</dbReference>
<dbReference type="PANTHER" id="PTHR46796:SF12">
    <property type="entry name" value="HTH-TYPE DNA-BINDING TRANSCRIPTIONAL ACTIVATOR EUTR"/>
    <property type="match status" value="1"/>
</dbReference>
<dbReference type="PROSITE" id="PS01124">
    <property type="entry name" value="HTH_ARAC_FAMILY_2"/>
    <property type="match status" value="1"/>
</dbReference>
<keyword evidence="6" id="KW-1185">Reference proteome</keyword>
<dbReference type="GO" id="GO:0003700">
    <property type="term" value="F:DNA-binding transcription factor activity"/>
    <property type="evidence" value="ECO:0007669"/>
    <property type="project" value="InterPro"/>
</dbReference>
<dbReference type="InterPro" id="IPR020449">
    <property type="entry name" value="Tscrpt_reg_AraC-type_HTH"/>
</dbReference>
<dbReference type="InterPro" id="IPR018062">
    <property type="entry name" value="HTH_AraC-typ_CS"/>
</dbReference>
<reference evidence="5 6" key="1">
    <citation type="submission" date="2007-08" db="EMBL/GenBank/DDBJ databases">
        <title>Complete sequence of Roseiflexus castenholzii DSM 13941.</title>
        <authorList>
            <consortium name="US DOE Joint Genome Institute"/>
            <person name="Copeland A."/>
            <person name="Lucas S."/>
            <person name="Lapidus A."/>
            <person name="Barry K."/>
            <person name="Glavina del Rio T."/>
            <person name="Dalin E."/>
            <person name="Tice H."/>
            <person name="Pitluck S."/>
            <person name="Thompson L.S."/>
            <person name="Brettin T."/>
            <person name="Bruce D."/>
            <person name="Detter J.C."/>
            <person name="Han C."/>
            <person name="Tapia R."/>
            <person name="Schmutz J."/>
            <person name="Larimer F."/>
            <person name="Land M."/>
            <person name="Hauser L."/>
            <person name="Kyrpides N."/>
            <person name="Mikhailova N."/>
            <person name="Bryant D.A."/>
            <person name="Hanada S."/>
            <person name="Tsukatani Y."/>
            <person name="Richardson P."/>
        </authorList>
    </citation>
    <scope>NUCLEOTIDE SEQUENCE [LARGE SCALE GENOMIC DNA]</scope>
    <source>
        <strain evidence="6">DSM 13941 / HLO8</strain>
    </source>
</reference>
<evidence type="ECO:0000256" key="2">
    <source>
        <dbReference type="ARBA" id="ARBA00023125"/>
    </source>
</evidence>
<dbReference type="PROSITE" id="PS00041">
    <property type="entry name" value="HTH_ARAC_FAMILY_1"/>
    <property type="match status" value="1"/>
</dbReference>
<organism evidence="5 6">
    <name type="scientific">Roseiflexus castenholzii (strain DSM 13941 / HLO8)</name>
    <dbReference type="NCBI Taxonomy" id="383372"/>
    <lineage>
        <taxon>Bacteria</taxon>
        <taxon>Bacillati</taxon>
        <taxon>Chloroflexota</taxon>
        <taxon>Chloroflexia</taxon>
        <taxon>Chloroflexales</taxon>
        <taxon>Roseiflexineae</taxon>
        <taxon>Roseiflexaceae</taxon>
        <taxon>Roseiflexus</taxon>
    </lineage>
</organism>
<dbReference type="AlphaFoldDB" id="A7NK51"/>
<keyword evidence="2" id="KW-0238">DNA-binding</keyword>
<keyword evidence="1" id="KW-0805">Transcription regulation</keyword>
<proteinExistence type="predicted"/>
<feature type="domain" description="HTH araC/xylS-type" evidence="4">
    <location>
        <begin position="205"/>
        <end position="306"/>
    </location>
</feature>
<name>A7NK51_ROSCS</name>
<dbReference type="HOGENOM" id="CLU_893950_0_0_0"/>
<dbReference type="EMBL" id="CP000804">
    <property type="protein sequence ID" value="ABU57871.1"/>
    <property type="molecule type" value="Genomic_DNA"/>
</dbReference>
<keyword evidence="3" id="KW-0804">Transcription</keyword>
<evidence type="ECO:0000259" key="4">
    <source>
        <dbReference type="PROSITE" id="PS01124"/>
    </source>
</evidence>
<dbReference type="RefSeq" id="WP_012120297.1">
    <property type="nucleotide sequence ID" value="NC_009767.1"/>
</dbReference>
<evidence type="ECO:0000256" key="3">
    <source>
        <dbReference type="ARBA" id="ARBA00023163"/>
    </source>
</evidence>
<evidence type="ECO:0000313" key="5">
    <source>
        <dbReference type="EMBL" id="ABU57871.1"/>
    </source>
</evidence>